<comment type="caution">
    <text evidence="2">The sequence shown here is derived from an EMBL/GenBank/DDBJ whole genome shotgun (WGS) entry which is preliminary data.</text>
</comment>
<evidence type="ECO:0000313" key="3">
    <source>
        <dbReference type="Proteomes" id="UP000294902"/>
    </source>
</evidence>
<protein>
    <submittedName>
        <fullName evidence="2">Hemerythrin HHE cation binding domain-containing protein</fullName>
    </submittedName>
</protein>
<evidence type="ECO:0000313" key="2">
    <source>
        <dbReference type="EMBL" id="TCT12120.1"/>
    </source>
</evidence>
<name>A0A4R3MEP1_9FIRM</name>
<dbReference type="Gene3D" id="1.20.120.520">
    <property type="entry name" value="nmb1532 protein domain like"/>
    <property type="match status" value="1"/>
</dbReference>
<dbReference type="Proteomes" id="UP000294902">
    <property type="component" value="Unassembled WGS sequence"/>
</dbReference>
<dbReference type="Pfam" id="PF01814">
    <property type="entry name" value="Hemerythrin"/>
    <property type="match status" value="1"/>
</dbReference>
<organism evidence="2 3">
    <name type="scientific">Natranaerovirga pectinivora</name>
    <dbReference type="NCBI Taxonomy" id="682400"/>
    <lineage>
        <taxon>Bacteria</taxon>
        <taxon>Bacillati</taxon>
        <taxon>Bacillota</taxon>
        <taxon>Clostridia</taxon>
        <taxon>Lachnospirales</taxon>
        <taxon>Natranaerovirgaceae</taxon>
        <taxon>Natranaerovirga</taxon>
    </lineage>
</organism>
<keyword evidence="3" id="KW-1185">Reference proteome</keyword>
<sequence length="134" mass="15566">MKQIEILTKQHSDIEKIIREIEGLKNDSIKENATQIAMKINQLAGILKIHLNSEDKYMYPNLIENTNHKISQTASLFVEEMGNLNSIFEDYKVKYNTMSKIISDMESFKENTKNVMAALLGRLKKEEKELYILL</sequence>
<reference evidence="2 3" key="1">
    <citation type="submission" date="2019-03" db="EMBL/GenBank/DDBJ databases">
        <title>Genomic Encyclopedia of Type Strains, Phase IV (KMG-IV): sequencing the most valuable type-strain genomes for metagenomic binning, comparative biology and taxonomic classification.</title>
        <authorList>
            <person name="Goeker M."/>
        </authorList>
    </citation>
    <scope>NUCLEOTIDE SEQUENCE [LARGE SCALE GENOMIC DNA]</scope>
    <source>
        <strain evidence="2 3">DSM 24629</strain>
    </source>
</reference>
<dbReference type="EMBL" id="SMAL01000014">
    <property type="protein sequence ID" value="TCT12120.1"/>
    <property type="molecule type" value="Genomic_DNA"/>
</dbReference>
<proteinExistence type="predicted"/>
<dbReference type="AlphaFoldDB" id="A0A4R3MEP1"/>
<dbReference type="OrthoDB" id="360658at2"/>
<evidence type="ECO:0000259" key="1">
    <source>
        <dbReference type="Pfam" id="PF01814"/>
    </source>
</evidence>
<dbReference type="InterPro" id="IPR012312">
    <property type="entry name" value="Hemerythrin-like"/>
</dbReference>
<accession>A0A4R3MEP1</accession>
<feature type="domain" description="Hemerythrin-like" evidence="1">
    <location>
        <begin position="4"/>
        <end position="131"/>
    </location>
</feature>
<gene>
    <name evidence="2" type="ORF">EDC18_11419</name>
</gene>
<dbReference type="RefSeq" id="WP_132254024.1">
    <property type="nucleotide sequence ID" value="NZ_SMAL01000014.1"/>
</dbReference>